<name>A0AAW3TUC5_9SPHN</name>
<keyword evidence="2" id="KW-1185">Reference proteome</keyword>
<proteinExistence type="predicted"/>
<sequence length="35" mass="3894">MHICDARTEQNPTDCASCCKIIAAVEAKWSHPHAR</sequence>
<comment type="caution">
    <text evidence="1">The sequence shown here is derived from an EMBL/GenBank/DDBJ whole genome shotgun (WGS) entry which is preliminary data.</text>
</comment>
<evidence type="ECO:0000313" key="2">
    <source>
        <dbReference type="Proteomes" id="UP000528945"/>
    </source>
</evidence>
<dbReference type="AlphaFoldDB" id="A0AAW3TUC5"/>
<reference evidence="1 2" key="1">
    <citation type="submission" date="2020-08" db="EMBL/GenBank/DDBJ databases">
        <title>Genomic Encyclopedia of Type Strains, Phase IV (KMG-IV): sequencing the most valuable type-strain genomes for metagenomic binning, comparative biology and taxonomic classification.</title>
        <authorList>
            <person name="Goeker M."/>
        </authorList>
    </citation>
    <scope>NUCLEOTIDE SEQUENCE [LARGE SCALE GENOMIC DNA]</scope>
    <source>
        <strain evidence="1 2">DSM 15581</strain>
    </source>
</reference>
<organism evidence="1 2">
    <name type="scientific">Sphingomonas aquatilis</name>
    <dbReference type="NCBI Taxonomy" id="93063"/>
    <lineage>
        <taxon>Bacteria</taxon>
        <taxon>Pseudomonadati</taxon>
        <taxon>Pseudomonadota</taxon>
        <taxon>Alphaproteobacteria</taxon>
        <taxon>Sphingomonadales</taxon>
        <taxon>Sphingomonadaceae</taxon>
        <taxon>Sphingomonas</taxon>
    </lineage>
</organism>
<dbReference type="Proteomes" id="UP000528945">
    <property type="component" value="Unassembled WGS sequence"/>
</dbReference>
<gene>
    <name evidence="1" type="ORF">GGR47_002378</name>
</gene>
<protein>
    <submittedName>
        <fullName evidence="1">Uncharacterized protein</fullName>
    </submittedName>
</protein>
<accession>A0AAW3TUC5</accession>
<dbReference type="EMBL" id="JACIDB010000004">
    <property type="protein sequence ID" value="MBB3876132.1"/>
    <property type="molecule type" value="Genomic_DNA"/>
</dbReference>
<evidence type="ECO:0000313" key="1">
    <source>
        <dbReference type="EMBL" id="MBB3876132.1"/>
    </source>
</evidence>